<dbReference type="Proteomes" id="UP000558488">
    <property type="component" value="Unassembled WGS sequence"/>
</dbReference>
<accession>A0A7J8B3K0</accession>
<name>A0A7J8B3K0_PIPKU</name>
<evidence type="ECO:0000256" key="5">
    <source>
        <dbReference type="ARBA" id="ARBA00022729"/>
    </source>
</evidence>
<evidence type="ECO:0000256" key="9">
    <source>
        <dbReference type="SAM" id="Coils"/>
    </source>
</evidence>
<keyword evidence="5 11" id="KW-0732">Signal</keyword>
<evidence type="ECO:0000313" key="13">
    <source>
        <dbReference type="Proteomes" id="UP000558488"/>
    </source>
</evidence>
<reference evidence="12 13" key="1">
    <citation type="journal article" date="2020" name="Nature">
        <title>Six reference-quality genomes reveal evolution of bat adaptations.</title>
        <authorList>
            <person name="Jebb D."/>
            <person name="Huang Z."/>
            <person name="Pippel M."/>
            <person name="Hughes G.M."/>
            <person name="Lavrichenko K."/>
            <person name="Devanna P."/>
            <person name="Winkler S."/>
            <person name="Jermiin L.S."/>
            <person name="Skirmuntt E.C."/>
            <person name="Katzourakis A."/>
            <person name="Burkitt-Gray L."/>
            <person name="Ray D.A."/>
            <person name="Sullivan K.A.M."/>
            <person name="Roscito J.G."/>
            <person name="Kirilenko B.M."/>
            <person name="Davalos L.M."/>
            <person name="Corthals A.P."/>
            <person name="Power M.L."/>
            <person name="Jones G."/>
            <person name="Ransome R.D."/>
            <person name="Dechmann D.K.N."/>
            <person name="Locatelli A.G."/>
            <person name="Puechmaille S.J."/>
            <person name="Fedrigo O."/>
            <person name="Jarvis E.D."/>
            <person name="Hiller M."/>
            <person name="Vernes S.C."/>
            <person name="Myers E.W."/>
            <person name="Teeling E.C."/>
        </authorList>
    </citation>
    <scope>NUCLEOTIDE SEQUENCE [LARGE SCALE GENOMIC DNA]</scope>
    <source>
        <strain evidence="12">MPipKuh1</strain>
        <tissue evidence="12">Flight muscle</tissue>
    </source>
</reference>
<feature type="region of interest" description="Disordered" evidence="10">
    <location>
        <begin position="175"/>
        <end position="219"/>
    </location>
</feature>
<dbReference type="GO" id="GO:0007340">
    <property type="term" value="P:acrosome reaction"/>
    <property type="evidence" value="ECO:0007669"/>
    <property type="project" value="InterPro"/>
</dbReference>
<evidence type="ECO:0000256" key="3">
    <source>
        <dbReference type="ARBA" id="ARBA00020783"/>
    </source>
</evidence>
<keyword evidence="6" id="KW-0325">Glycoprotein</keyword>
<sequence>MPMKSFVLLGVLLTWPSFVPSFPRITVTPDEEKNLNHYVQVLQNLQLRVPTRAPGQEKISVSPNNIYSMRQTTSNNIYSMRQKTSNNVNSVRPKSSNNVYSMRPKVSQFKELISHDKVSTENDVLSDPISDKATRFPTKDFQPEIRRNKHTKNTPFWSIKPNNISVILSSKVPYIDREPQPQPEPEPESEESQTETSMFWPNVTELPPSSSRMSTDWDTSTELEDVPQLSGEYEIPIYESHPLILSDEEILDKISDIRSEAQHVPLVESLKPEYREDIQASKENLKRSLALAEAAEHRLQKMYRSQLLPVGRSSFLSDDIETVINTLYNSRSKLSQYLDIKYAPIDMRQKAITVIRILKNRLCTNRLESQNLIRQLLNNNIKILNLLDVP</sequence>
<dbReference type="PANTHER" id="PTHR31667:SF2">
    <property type="entry name" value="SPERM EQUATORIAL SEGMENT PROTEIN 1"/>
    <property type="match status" value="1"/>
</dbReference>
<comment type="similarity">
    <text evidence="8">Belongs to the SPESP1 family.</text>
</comment>
<proteinExistence type="inferred from homology"/>
<dbReference type="GO" id="GO:0007342">
    <property type="term" value="P:fusion of sperm to egg plasma membrane involved in single fertilization"/>
    <property type="evidence" value="ECO:0007669"/>
    <property type="project" value="InterPro"/>
</dbReference>
<evidence type="ECO:0000256" key="6">
    <source>
        <dbReference type="ARBA" id="ARBA00023180"/>
    </source>
</evidence>
<gene>
    <name evidence="12" type="ORF">mPipKuh1_012498</name>
</gene>
<dbReference type="GO" id="GO:0001669">
    <property type="term" value="C:acrosomal vesicle"/>
    <property type="evidence" value="ECO:0007669"/>
    <property type="project" value="UniProtKB-SubCell"/>
</dbReference>
<feature type="chain" id="PRO_5029881571" description="Sperm equatorial segment protein 1" evidence="11">
    <location>
        <begin position="22"/>
        <end position="390"/>
    </location>
</feature>
<keyword evidence="9" id="KW-0175">Coiled coil</keyword>
<comment type="caution">
    <text evidence="12">The sequence shown here is derived from an EMBL/GenBank/DDBJ whole genome shotgun (WGS) entry which is preliminary data.</text>
</comment>
<evidence type="ECO:0000256" key="2">
    <source>
        <dbReference type="ARBA" id="ARBA00004218"/>
    </source>
</evidence>
<keyword evidence="4" id="KW-0217">Developmental protein</keyword>
<dbReference type="InterPro" id="IPR026743">
    <property type="entry name" value="Equatorial_segment"/>
</dbReference>
<evidence type="ECO:0000256" key="8">
    <source>
        <dbReference type="ARBA" id="ARBA00025763"/>
    </source>
</evidence>
<feature type="coiled-coil region" evidence="9">
    <location>
        <begin position="275"/>
        <end position="302"/>
    </location>
</feature>
<evidence type="ECO:0000256" key="1">
    <source>
        <dbReference type="ARBA" id="ARBA00003615"/>
    </source>
</evidence>
<comment type="subcellular location">
    <subcellularLocation>
        <location evidence="2">Cytoplasmic vesicle</location>
        <location evidence="2">Secretory vesicle</location>
        <location evidence="2">Acrosome</location>
    </subcellularLocation>
</comment>
<protein>
    <recommendedName>
        <fullName evidence="3">Sperm equatorial segment protein 1</fullName>
    </recommendedName>
</protein>
<evidence type="ECO:0000256" key="10">
    <source>
        <dbReference type="SAM" id="MobiDB-lite"/>
    </source>
</evidence>
<evidence type="ECO:0000256" key="11">
    <source>
        <dbReference type="SAM" id="SignalP"/>
    </source>
</evidence>
<feature type="signal peptide" evidence="11">
    <location>
        <begin position="1"/>
        <end position="21"/>
    </location>
</feature>
<keyword evidence="7" id="KW-0968">Cytoplasmic vesicle</keyword>
<dbReference type="AlphaFoldDB" id="A0A7J8B3K0"/>
<evidence type="ECO:0000256" key="7">
    <source>
        <dbReference type="ARBA" id="ARBA00023329"/>
    </source>
</evidence>
<comment type="function">
    <text evidence="1">Involved in fertilization ability of sperm.</text>
</comment>
<keyword evidence="13" id="KW-1185">Reference proteome</keyword>
<dbReference type="PANTHER" id="PTHR31667">
    <property type="entry name" value="SPERM EQUATORIAL SEGMENT PROTEIN 1"/>
    <property type="match status" value="1"/>
</dbReference>
<feature type="compositionally biased region" description="Polar residues" evidence="10">
    <location>
        <begin position="207"/>
        <end position="218"/>
    </location>
</feature>
<dbReference type="EMBL" id="JACAGB010000001">
    <property type="protein sequence ID" value="KAF6393056.1"/>
    <property type="molecule type" value="Genomic_DNA"/>
</dbReference>
<evidence type="ECO:0000256" key="4">
    <source>
        <dbReference type="ARBA" id="ARBA00022473"/>
    </source>
</evidence>
<dbReference type="Pfam" id="PF15754">
    <property type="entry name" value="SPESP1"/>
    <property type="match status" value="2"/>
</dbReference>
<organism evidence="12 13">
    <name type="scientific">Pipistrellus kuhlii</name>
    <name type="common">Kuhl's pipistrelle</name>
    <dbReference type="NCBI Taxonomy" id="59472"/>
    <lineage>
        <taxon>Eukaryota</taxon>
        <taxon>Metazoa</taxon>
        <taxon>Chordata</taxon>
        <taxon>Craniata</taxon>
        <taxon>Vertebrata</taxon>
        <taxon>Euteleostomi</taxon>
        <taxon>Mammalia</taxon>
        <taxon>Eutheria</taxon>
        <taxon>Laurasiatheria</taxon>
        <taxon>Chiroptera</taxon>
        <taxon>Yangochiroptera</taxon>
        <taxon>Vespertilionidae</taxon>
        <taxon>Pipistrellus</taxon>
    </lineage>
</organism>
<evidence type="ECO:0000313" key="12">
    <source>
        <dbReference type="EMBL" id="KAF6393056.1"/>
    </source>
</evidence>